<dbReference type="GO" id="GO:0043565">
    <property type="term" value="F:sequence-specific DNA binding"/>
    <property type="evidence" value="ECO:0007669"/>
    <property type="project" value="InterPro"/>
</dbReference>
<organism evidence="1">
    <name type="scientific">bioreactor metagenome</name>
    <dbReference type="NCBI Taxonomy" id="1076179"/>
    <lineage>
        <taxon>unclassified sequences</taxon>
        <taxon>metagenomes</taxon>
        <taxon>ecological metagenomes</taxon>
    </lineage>
</organism>
<dbReference type="Pfam" id="PF01527">
    <property type="entry name" value="HTH_Tnp_1"/>
    <property type="match status" value="1"/>
</dbReference>
<dbReference type="SUPFAM" id="SSF48295">
    <property type="entry name" value="TrpR-like"/>
    <property type="match status" value="1"/>
</dbReference>
<name>A0A644WQ30_9ZZZZ</name>
<comment type="caution">
    <text evidence="1">The sequence shown here is derived from an EMBL/GenBank/DDBJ whole genome shotgun (WGS) entry which is preliminary data.</text>
</comment>
<proteinExistence type="predicted"/>
<dbReference type="GO" id="GO:0004803">
    <property type="term" value="F:transposase activity"/>
    <property type="evidence" value="ECO:0007669"/>
    <property type="project" value="InterPro"/>
</dbReference>
<accession>A0A644WQ30</accession>
<protein>
    <recommendedName>
        <fullName evidence="2">Transposase</fullName>
    </recommendedName>
</protein>
<evidence type="ECO:0008006" key="2">
    <source>
        <dbReference type="Google" id="ProtNLM"/>
    </source>
</evidence>
<dbReference type="AlphaFoldDB" id="A0A644WQ30"/>
<dbReference type="GO" id="GO:0006313">
    <property type="term" value="P:DNA transposition"/>
    <property type="evidence" value="ECO:0007669"/>
    <property type="project" value="InterPro"/>
</dbReference>
<dbReference type="InterPro" id="IPR010921">
    <property type="entry name" value="Trp_repressor/repl_initiator"/>
</dbReference>
<dbReference type="NCBIfam" id="NF047595">
    <property type="entry name" value="IS66_ISRel24_TnpA"/>
    <property type="match status" value="1"/>
</dbReference>
<dbReference type="EMBL" id="VSSQ01001149">
    <property type="protein sequence ID" value="MPM05621.1"/>
    <property type="molecule type" value="Genomic_DNA"/>
</dbReference>
<dbReference type="InterPro" id="IPR036388">
    <property type="entry name" value="WH-like_DNA-bd_sf"/>
</dbReference>
<dbReference type="Gene3D" id="1.10.10.10">
    <property type="entry name" value="Winged helix-like DNA-binding domain superfamily/Winged helix DNA-binding domain"/>
    <property type="match status" value="1"/>
</dbReference>
<sequence>MSKETPISVAPMRRTRRSYSAQFKAQLVAACQQPGASVAALAREHGMNANLLHRWRREHEQRVEICASGADAANVLPGESCTGSALTLPAVSPVVSDGSPARSSMAVARAVPAFLPVDLQRPAPAESVSSAVPADIRIECCHHGTQVIVHWPVAAASECTRWLQSLLRGVPA</sequence>
<reference evidence="1" key="1">
    <citation type="submission" date="2019-08" db="EMBL/GenBank/DDBJ databases">
        <authorList>
            <person name="Kucharzyk K."/>
            <person name="Murdoch R.W."/>
            <person name="Higgins S."/>
            <person name="Loffler F."/>
        </authorList>
    </citation>
    <scope>NUCLEOTIDE SEQUENCE</scope>
</reference>
<evidence type="ECO:0000313" key="1">
    <source>
        <dbReference type="EMBL" id="MPM05621.1"/>
    </source>
</evidence>
<gene>
    <name evidence="1" type="ORF">SDC9_51911</name>
</gene>
<dbReference type="InterPro" id="IPR002514">
    <property type="entry name" value="Transposase_8"/>
</dbReference>